<feature type="domain" description="Myb-like" evidence="3">
    <location>
        <begin position="1467"/>
        <end position="1516"/>
    </location>
</feature>
<name>A0A5N5QUV7_9AGAM</name>
<feature type="region of interest" description="Disordered" evidence="2">
    <location>
        <begin position="1341"/>
        <end position="1361"/>
    </location>
</feature>
<feature type="region of interest" description="Disordered" evidence="2">
    <location>
        <begin position="1056"/>
        <end position="1115"/>
    </location>
</feature>
<dbReference type="Pfam" id="PF00249">
    <property type="entry name" value="Myb_DNA-binding"/>
    <property type="match status" value="1"/>
</dbReference>
<dbReference type="Pfam" id="PF10363">
    <property type="entry name" value="RTP1_C1"/>
    <property type="match status" value="1"/>
</dbReference>
<dbReference type="InterPro" id="IPR009057">
    <property type="entry name" value="Homeodomain-like_sf"/>
</dbReference>
<feature type="domain" description="HTH myb-type" evidence="4">
    <location>
        <begin position="1467"/>
        <end position="1520"/>
    </location>
</feature>
<feature type="region of interest" description="Disordered" evidence="2">
    <location>
        <begin position="1696"/>
        <end position="1722"/>
    </location>
</feature>
<feature type="domain" description="Myb-like" evidence="3">
    <location>
        <begin position="1525"/>
        <end position="1580"/>
    </location>
</feature>
<dbReference type="Proteomes" id="UP000383932">
    <property type="component" value="Unassembled WGS sequence"/>
</dbReference>
<feature type="region of interest" description="Disordered" evidence="2">
    <location>
        <begin position="940"/>
        <end position="966"/>
    </location>
</feature>
<dbReference type="InterPro" id="IPR016024">
    <property type="entry name" value="ARM-type_fold"/>
</dbReference>
<evidence type="ECO:0000259" key="4">
    <source>
        <dbReference type="PROSITE" id="PS51294"/>
    </source>
</evidence>
<evidence type="ECO:0000313" key="5">
    <source>
        <dbReference type="EMBL" id="KAB5595545.1"/>
    </source>
</evidence>
<dbReference type="GO" id="GO:0009306">
    <property type="term" value="P:protein secretion"/>
    <property type="evidence" value="ECO:0007669"/>
    <property type="project" value="TreeGrafter"/>
</dbReference>
<dbReference type="PROSITE" id="PS51294">
    <property type="entry name" value="HTH_MYB"/>
    <property type="match status" value="2"/>
</dbReference>
<feature type="compositionally biased region" description="Polar residues" evidence="2">
    <location>
        <begin position="1136"/>
        <end position="1152"/>
    </location>
</feature>
<evidence type="ECO:0000259" key="3">
    <source>
        <dbReference type="PROSITE" id="PS50090"/>
    </source>
</evidence>
<dbReference type="InterPro" id="IPR039600">
    <property type="entry name" value="TANGO6/Rtp1"/>
</dbReference>
<dbReference type="InterPro" id="IPR017930">
    <property type="entry name" value="Myb_dom"/>
</dbReference>
<feature type="compositionally biased region" description="Basic and acidic residues" evidence="2">
    <location>
        <begin position="940"/>
        <end position="956"/>
    </location>
</feature>
<comment type="caution">
    <text evidence="5">The sequence shown here is derived from an EMBL/GenBank/DDBJ whole genome shotgun (WGS) entry which is preliminary data.</text>
</comment>
<dbReference type="EMBL" id="SSOP01000008">
    <property type="protein sequence ID" value="KAB5595545.1"/>
    <property type="molecule type" value="Genomic_DNA"/>
</dbReference>
<dbReference type="InterPro" id="IPR001005">
    <property type="entry name" value="SANT/Myb"/>
</dbReference>
<proteinExistence type="inferred from homology"/>
<dbReference type="PANTHER" id="PTHR20959:SF1">
    <property type="entry name" value="TRANSPORT AND GOLGI ORGANIZATION PROTEIN 6 HOMOLOG"/>
    <property type="match status" value="1"/>
</dbReference>
<dbReference type="OrthoDB" id="39591at2759"/>
<protein>
    <submittedName>
        <fullName evidence="5">Nucleolar protein</fullName>
    </submittedName>
</protein>
<dbReference type="InterPro" id="IPR019451">
    <property type="entry name" value="Rtp1_C1"/>
</dbReference>
<evidence type="ECO:0000256" key="2">
    <source>
        <dbReference type="SAM" id="MobiDB-lite"/>
    </source>
</evidence>
<dbReference type="Gene3D" id="1.10.10.60">
    <property type="entry name" value="Homeodomain-like"/>
    <property type="match status" value="2"/>
</dbReference>
<dbReference type="Pfam" id="PF13921">
    <property type="entry name" value="Myb_DNA-bind_6"/>
    <property type="match status" value="1"/>
</dbReference>
<dbReference type="PROSITE" id="PS50090">
    <property type="entry name" value="MYB_LIKE"/>
    <property type="match status" value="2"/>
</dbReference>
<dbReference type="SUPFAM" id="SSF48371">
    <property type="entry name" value="ARM repeat"/>
    <property type="match status" value="1"/>
</dbReference>
<organism evidence="5 6">
    <name type="scientific">Ceratobasidium theobromae</name>
    <dbReference type="NCBI Taxonomy" id="1582974"/>
    <lineage>
        <taxon>Eukaryota</taxon>
        <taxon>Fungi</taxon>
        <taxon>Dikarya</taxon>
        <taxon>Basidiomycota</taxon>
        <taxon>Agaricomycotina</taxon>
        <taxon>Agaricomycetes</taxon>
        <taxon>Cantharellales</taxon>
        <taxon>Ceratobasidiaceae</taxon>
        <taxon>Ceratobasidium</taxon>
    </lineage>
</organism>
<sequence length="1754" mass="191762">MASVSDITRSTQELNPSDHLKLLIKAGSILACTSQSRVDDASKTLVNVVATRLDEFGRATLSISGLELPPEAIEDRDLGELQSLTAQKSLEVLEHVQSLLREYDTDLPSSNKESEMPQVALGTRDLGVLRTLSSIVIGWGVTPLLVALYSSQGVASSASTSNHPNGINSHQYLKGLIKRLTSLLWLTTRPGTSAQPRRLFPSHITKILITSHITDILRAGISTGYGLQPEEETRQIVIGLLKILPASQAIVSLGAVSQPIRSSTAEVGSAPVPVPVYVQKAASGLLSQQVLRADGVAGLCAAVFGEGDEIAPLVKLERVARVLGAVPAQMDRETYMRTVLPGIISLLSPVTLELQSQVVPTSYKQAAAFTLARMLKSFTSLTLKIIVPILHARFLPELQPPLVAPSVSDTISTLTALFTSTDPSPFLSQVVLEPILVPLYNLSAHLDAQRVSDPALKESVRGLVRTWARLVGREEAVGGLWKIIQGIGGWGVGDEAEWNWDVGEEGLEISKAGPPKPIPLSVLQGPDEGGELGNAEDDNPLSLRPNPVHFAQLVKSLERKDVASSVFVKTLNEYQAVKTIDPDPLKVLLYLRLVLEMQQKLGASVLTETEHILQFIAHAIEPRRSEDKLGRIARGLEALRVVEDSDDETQEPHTQDEIIVTAVTLLLSILEADENLSTNTSPLLAMIFDYLEPLANSRDKSLRALIHEARLVLISRRSMLQVAPSATDARRPALETYQEALRLIQDPILPVRAHGLHMLRQLVVPPKPPKGAPPVEPLELNPALVPGILDVFLQSVQEEDSFVFLNAVQGLSAMVSRLGREILQSLVRVYADGVEPSRPMERAELDKRIRVGEALVQVVRSYEDALGIYADALVPHLFRVIRAQTLPTVLRSSALSILAQCVETSPIALTAWSDDILSGMLDILQLESVQAVPLSRKAKEEARAREDKSKLDEAVDSRPQTADSKLPPLRRSALHCFALIIRSMVEGVYRGAHPVDWGNLRSRAITLLEYARITDSDPVVRTQAAETLALLKQLGRAELGLDIKLGIRLSVRPALRFNTPPKQPNISSLMMGHSSPPSLPVEKKKKKKSKNKESASLSTSTIGGAQASSSTIEDSDGISRAIQTALDHVAGDGAITTLSSTPSDLSQDGAGTSSSKKRRAAGASNDPGLDSLVQQKPKKKKTKENSISSTSPPNANQASTSHVPNVSQLVPEYIPAQHEPTHIPIDPALTVNEQMIQHNSLPQPSPSNAAFVNDLTGATEGLSSDTHVPGSYIFSQEADLLNSNEDILRALQGFDMSKFAGALKSYTDSLASEHSTAAQSQSSQAGPSRLAGAALPIAAQSPSVAGQKSRSRKIVAPQPGSQVVNPEHADILATHWLNPAKLAELVKEQGLVYKKGKFSAIEEHQIEEALQKYANIRSLSPADIDAIIFSKGKKAKEEYSTFWSEITRAVPQRPIIAVYHHVRRTHHPLKQQGKWTSEEDAIVIAAVAELGQKWELISKRVGRMSSDCRDRYRNHLVDQDARVVGPWTKEEEEELTKIVLELTVQRGLQADNDVLWSEVSERMGGRRTRQQVRIKWTDALNKRVKNAGERPRWNAQDAYILVHKVASMPVQDDTEIDWKLLPDPQWNLWSAHQLQRRWYGLKKTLKDSDTMPHSEIIAILQSKYREPPEQPNASRRYETKKSRNIAIGREFITDEDDNFDDFTDPNATHDLFSQTADGNPIDPDLVRAAQEQLEAVLEIASQQAAASGSGTREP</sequence>
<reference evidence="5 6" key="1">
    <citation type="journal article" date="2019" name="Fungal Biol. Biotechnol.">
        <title>Draft genome sequence of fastidious pathogen Ceratobasidium theobromae, which causes vascular-streak dieback in Theobroma cacao.</title>
        <authorList>
            <person name="Ali S.S."/>
            <person name="Asman A."/>
            <person name="Shao J."/>
            <person name="Firmansyah A.P."/>
            <person name="Susilo A.W."/>
            <person name="Rosmana A."/>
            <person name="McMahon P."/>
            <person name="Junaid M."/>
            <person name="Guest D."/>
            <person name="Kheng T.Y."/>
            <person name="Meinhardt L.W."/>
            <person name="Bailey B.A."/>
        </authorList>
    </citation>
    <scope>NUCLEOTIDE SEQUENCE [LARGE SCALE GENOMIC DNA]</scope>
    <source>
        <strain evidence="5 6">CT2</strain>
    </source>
</reference>
<dbReference type="Gene3D" id="1.25.10.10">
    <property type="entry name" value="Leucine-rich Repeat Variant"/>
    <property type="match status" value="1"/>
</dbReference>
<feature type="compositionally biased region" description="Polar residues" evidence="2">
    <location>
        <begin position="1185"/>
        <end position="1202"/>
    </location>
</feature>
<feature type="domain" description="HTH myb-type" evidence="4">
    <location>
        <begin position="1525"/>
        <end position="1584"/>
    </location>
</feature>
<dbReference type="SUPFAM" id="SSF46689">
    <property type="entry name" value="Homeodomain-like"/>
    <property type="match status" value="2"/>
</dbReference>
<evidence type="ECO:0000313" key="6">
    <source>
        <dbReference type="Proteomes" id="UP000383932"/>
    </source>
</evidence>
<dbReference type="CDD" id="cd00167">
    <property type="entry name" value="SANT"/>
    <property type="match status" value="1"/>
</dbReference>
<evidence type="ECO:0000256" key="1">
    <source>
        <dbReference type="ARBA" id="ARBA00005724"/>
    </source>
</evidence>
<feature type="region of interest" description="Disordered" evidence="2">
    <location>
        <begin position="1135"/>
        <end position="1202"/>
    </location>
</feature>
<comment type="similarity">
    <text evidence="1">Belongs to the Tango6 family.</text>
</comment>
<dbReference type="PANTHER" id="PTHR20959">
    <property type="entry name" value="TRANSPORT AND GOLGI ORGANIZATION PROTEIN 6 FAMILY MEMBER"/>
    <property type="match status" value="1"/>
</dbReference>
<dbReference type="InterPro" id="IPR011989">
    <property type="entry name" value="ARM-like"/>
</dbReference>
<keyword evidence="6" id="KW-1185">Reference proteome</keyword>
<accession>A0A5N5QUV7</accession>
<feature type="compositionally biased region" description="Polar residues" evidence="2">
    <location>
        <begin position="1099"/>
        <end position="1112"/>
    </location>
</feature>
<dbReference type="SMART" id="SM00717">
    <property type="entry name" value="SANT"/>
    <property type="match status" value="4"/>
</dbReference>
<gene>
    <name evidence="5" type="ORF">CTheo_1006</name>
</gene>